<feature type="region of interest" description="Disordered" evidence="2">
    <location>
        <begin position="759"/>
        <end position="787"/>
    </location>
</feature>
<feature type="region of interest" description="Disordered" evidence="2">
    <location>
        <begin position="296"/>
        <end position="326"/>
    </location>
</feature>
<feature type="compositionally biased region" description="Basic and acidic residues" evidence="2">
    <location>
        <begin position="768"/>
        <end position="780"/>
    </location>
</feature>
<dbReference type="SMART" id="SM00443">
    <property type="entry name" value="G_patch"/>
    <property type="match status" value="1"/>
</dbReference>
<feature type="region of interest" description="Disordered" evidence="2">
    <location>
        <begin position="135"/>
        <end position="207"/>
    </location>
</feature>
<dbReference type="AlphaFoldDB" id="A0A7J6R2W2"/>
<protein>
    <submittedName>
        <fullName evidence="4">Tuftelin-interacting protein 11</fullName>
    </submittedName>
</protein>
<evidence type="ECO:0000313" key="5">
    <source>
        <dbReference type="Proteomes" id="UP000574390"/>
    </source>
</evidence>
<dbReference type="GO" id="GO:0003676">
    <property type="term" value="F:nucleic acid binding"/>
    <property type="evidence" value="ECO:0007669"/>
    <property type="project" value="InterPro"/>
</dbReference>
<feature type="compositionally biased region" description="Basic and acidic residues" evidence="2">
    <location>
        <begin position="300"/>
        <end position="321"/>
    </location>
</feature>
<dbReference type="InterPro" id="IPR000467">
    <property type="entry name" value="G_patch_dom"/>
</dbReference>
<dbReference type="Proteomes" id="UP000574390">
    <property type="component" value="Unassembled WGS sequence"/>
</dbReference>
<feature type="coiled-coil region" evidence="1">
    <location>
        <begin position="388"/>
        <end position="415"/>
    </location>
</feature>
<feature type="compositionally biased region" description="Acidic residues" evidence="2">
    <location>
        <begin position="97"/>
        <end position="114"/>
    </location>
</feature>
<dbReference type="PANTHER" id="PTHR23329:SF16">
    <property type="entry name" value="G-PATCH DOMAIN-CONTAINING PROTEIN"/>
    <property type="match status" value="1"/>
</dbReference>
<feature type="domain" description="G-patch" evidence="3">
    <location>
        <begin position="221"/>
        <end position="266"/>
    </location>
</feature>
<gene>
    <name evidence="4" type="primary">TFIP11_1</name>
    <name evidence="4" type="ORF">FOZ62_001317</name>
</gene>
<comment type="caution">
    <text evidence="4">The sequence shown here is derived from an EMBL/GenBank/DDBJ whole genome shotgun (WGS) entry which is preliminary data.</text>
</comment>
<dbReference type="PANTHER" id="PTHR23329">
    <property type="entry name" value="TUFTELIN-INTERACTING PROTEIN 11-RELATED"/>
    <property type="match status" value="1"/>
</dbReference>
<evidence type="ECO:0000259" key="3">
    <source>
        <dbReference type="PROSITE" id="PS50174"/>
    </source>
</evidence>
<keyword evidence="1" id="KW-0175">Coiled coil</keyword>
<dbReference type="EMBL" id="JABANM010025143">
    <property type="protein sequence ID" value="KAF4715044.1"/>
    <property type="molecule type" value="Genomic_DNA"/>
</dbReference>
<proteinExistence type="predicted"/>
<dbReference type="PROSITE" id="PS50174">
    <property type="entry name" value="G_PATCH"/>
    <property type="match status" value="1"/>
</dbReference>
<evidence type="ECO:0000256" key="1">
    <source>
        <dbReference type="SAM" id="Coils"/>
    </source>
</evidence>
<dbReference type="GO" id="GO:0071008">
    <property type="term" value="C:U2-type post-mRNA release spliceosomal complex"/>
    <property type="evidence" value="ECO:0007669"/>
    <property type="project" value="TreeGrafter"/>
</dbReference>
<sequence length="875" mass="95116">MVHGGACGGGWQPVKSNVKDVVGGVQEGSEACSLLAAKGLVRAQKGLVAAVNWPPEKLALKYLPIASSVVSWSPSGRRPSMFGQIRTRRRKGLDLIGEYDSDDDDGSSGGEEEEGRFTMDSSPEDYDQEILESLEHTGLGSPMRRRRGKGTAAGAPKVSFVLGANQPKQPASDEEGGGVEEEKPVVGPSFDPKFDLKQGMEEPAEGGKSINYMTKSEMKSKYGIGFSMLAKMGFKGGGLGKNEQGIANPIEVKVRRKNEALQESGEQINQDLFGRKVATRRVKGANALDIINLAEEPATEPERERSEGWKKGSRKYTDAQRKTASKSVAFGDVPHQAPAPLPSRVIDMTGPSGPQVVGDLGAAVTAARERSEGPVHLAELRHNAVEMLKMQQEKVDDLVRRKAAIEASLHRSEEEDALPSKEAIEEDVKATTALEGELRSTLLGCHSVADLSEASSRLREQYADRGRVWYRVDGDAALLAAASALGQKELSRATTAEEFNRVLGLVVQDVILEDADVDRFLCSVVCPHLQRLCSNTSSLTTLVDLMDSLRQVSSPYVYNALFSRAVLPTLTDRISRTPPNLLYALVEPLREVIPEGSWTLLVSDHIRPLLSSRPDQLPANLKEWRGTLPSGDYKQLQLRMCGDLGDKLRRVQVNPANQEHGDLIQECVTWAKDGLVPTAACSKLLGDALMTDAWVGALRKWLKQRSGVCFEEVLQWYQGWRTLLGPVAESGSTCHALIQGLYLIRRALTGREDSLVIDGGMSAEEESDQTRKDPNGRADDGLPPEMSTGLSSHAVAVHLGDVLNDLAPDVALAQKPGMRVDGRQVYKFGTVGSVYWRDNELYCKPTVTGDYALIAASELVEKAKAAAKPSARRRP</sequence>
<name>A0A7J6R2W2_PEROL</name>
<dbReference type="Pfam" id="PF01585">
    <property type="entry name" value="G-patch"/>
    <property type="match status" value="1"/>
</dbReference>
<feature type="region of interest" description="Disordered" evidence="2">
    <location>
        <begin position="93"/>
        <end position="123"/>
    </location>
</feature>
<evidence type="ECO:0000313" key="4">
    <source>
        <dbReference type="EMBL" id="KAF4715044.1"/>
    </source>
</evidence>
<dbReference type="GO" id="GO:0000390">
    <property type="term" value="P:spliceosomal complex disassembly"/>
    <property type="evidence" value="ECO:0007669"/>
    <property type="project" value="InterPro"/>
</dbReference>
<evidence type="ECO:0000256" key="2">
    <source>
        <dbReference type="SAM" id="MobiDB-lite"/>
    </source>
</evidence>
<organism evidence="4 5">
    <name type="scientific">Perkinsus olseni</name>
    <name type="common">Perkinsus atlanticus</name>
    <dbReference type="NCBI Taxonomy" id="32597"/>
    <lineage>
        <taxon>Eukaryota</taxon>
        <taxon>Sar</taxon>
        <taxon>Alveolata</taxon>
        <taxon>Perkinsozoa</taxon>
        <taxon>Perkinsea</taxon>
        <taxon>Perkinsida</taxon>
        <taxon>Perkinsidae</taxon>
        <taxon>Perkinsus</taxon>
    </lineage>
</organism>
<dbReference type="InterPro" id="IPR045211">
    <property type="entry name" value="TFP11/STIP/Ntr1"/>
</dbReference>
<accession>A0A7J6R2W2</accession>
<reference evidence="4 5" key="1">
    <citation type="submission" date="2020-04" db="EMBL/GenBank/DDBJ databases">
        <title>Perkinsus olseni comparative genomics.</title>
        <authorList>
            <person name="Bogema D.R."/>
        </authorList>
    </citation>
    <scope>NUCLEOTIDE SEQUENCE [LARGE SCALE GENOMIC DNA]</scope>
    <source>
        <strain evidence="4">ATCC PRA-205</strain>
    </source>
</reference>